<gene>
    <name evidence="7" type="primary">xdhC1</name>
    <name evidence="7" type="ORF">OSSY52_07510</name>
</gene>
<dbReference type="GO" id="GO:0016491">
    <property type="term" value="F:oxidoreductase activity"/>
    <property type="evidence" value="ECO:0007669"/>
    <property type="project" value="UniProtKB-KW"/>
</dbReference>
<name>A0A7G1G2L4_9BACT</name>
<keyword evidence="2" id="KW-0479">Metal-binding</keyword>
<dbReference type="InterPro" id="IPR012675">
    <property type="entry name" value="Beta-grasp_dom_sf"/>
</dbReference>
<dbReference type="RefSeq" id="WP_190615688.1">
    <property type="nucleotide sequence ID" value="NZ_AP018712.1"/>
</dbReference>
<dbReference type="CDD" id="cd00207">
    <property type="entry name" value="fer2"/>
    <property type="match status" value="1"/>
</dbReference>
<evidence type="ECO:0000256" key="4">
    <source>
        <dbReference type="ARBA" id="ARBA00023004"/>
    </source>
</evidence>
<dbReference type="Proteomes" id="UP000516361">
    <property type="component" value="Chromosome"/>
</dbReference>
<dbReference type="InParanoid" id="A0A7G1G2L4"/>
<keyword evidence="1" id="KW-0001">2Fe-2S</keyword>
<dbReference type="KEGG" id="ocy:OSSY52_07510"/>
<dbReference type="InterPro" id="IPR002888">
    <property type="entry name" value="2Fe-2S-bd"/>
</dbReference>
<dbReference type="Gene3D" id="3.10.20.30">
    <property type="match status" value="1"/>
</dbReference>
<evidence type="ECO:0000256" key="1">
    <source>
        <dbReference type="ARBA" id="ARBA00022714"/>
    </source>
</evidence>
<dbReference type="SUPFAM" id="SSF54292">
    <property type="entry name" value="2Fe-2S ferredoxin-like"/>
    <property type="match status" value="1"/>
</dbReference>
<reference evidence="7 8" key="1">
    <citation type="submission" date="2018-06" db="EMBL/GenBank/DDBJ databases">
        <title>Genome sequencing of Oceanotoga sp. sy52.</title>
        <authorList>
            <person name="Mori K."/>
        </authorList>
    </citation>
    <scope>NUCLEOTIDE SEQUENCE [LARGE SCALE GENOMIC DNA]</scope>
    <source>
        <strain evidence="8">sy52</strain>
    </source>
</reference>
<dbReference type="GO" id="GO:0051537">
    <property type="term" value="F:2 iron, 2 sulfur cluster binding"/>
    <property type="evidence" value="ECO:0007669"/>
    <property type="project" value="UniProtKB-KW"/>
</dbReference>
<dbReference type="Pfam" id="PF01799">
    <property type="entry name" value="Fer2_2"/>
    <property type="match status" value="1"/>
</dbReference>
<organism evidence="7 8">
    <name type="scientific">Tepiditoga spiralis</name>
    <dbReference type="NCBI Taxonomy" id="2108365"/>
    <lineage>
        <taxon>Bacteria</taxon>
        <taxon>Thermotogati</taxon>
        <taxon>Thermotogota</taxon>
        <taxon>Thermotogae</taxon>
        <taxon>Petrotogales</taxon>
        <taxon>Petrotogaceae</taxon>
        <taxon>Tepiditoga</taxon>
    </lineage>
</organism>
<dbReference type="Pfam" id="PF00111">
    <property type="entry name" value="Fer2"/>
    <property type="match status" value="1"/>
</dbReference>
<keyword evidence="8" id="KW-1185">Reference proteome</keyword>
<dbReference type="GO" id="GO:0046872">
    <property type="term" value="F:metal ion binding"/>
    <property type="evidence" value="ECO:0007669"/>
    <property type="project" value="UniProtKB-KW"/>
</dbReference>
<dbReference type="InterPro" id="IPR051452">
    <property type="entry name" value="Diverse_Oxidoreductases"/>
</dbReference>
<dbReference type="InterPro" id="IPR036010">
    <property type="entry name" value="2Fe-2S_ferredoxin-like_sf"/>
</dbReference>
<dbReference type="PANTHER" id="PTHR44379:SF8">
    <property type="entry name" value="XANTHINE DEHYDROGENASE IRON-SULFUR-BINDING SUBUNIT XDHC-RELATED"/>
    <property type="match status" value="1"/>
</dbReference>
<evidence type="ECO:0000259" key="6">
    <source>
        <dbReference type="PROSITE" id="PS51085"/>
    </source>
</evidence>
<evidence type="ECO:0000256" key="2">
    <source>
        <dbReference type="ARBA" id="ARBA00022723"/>
    </source>
</evidence>
<dbReference type="InterPro" id="IPR036884">
    <property type="entry name" value="2Fe-2S-bd_dom_sf"/>
</dbReference>
<feature type="domain" description="2Fe-2S ferredoxin-type" evidence="6">
    <location>
        <begin position="1"/>
        <end position="77"/>
    </location>
</feature>
<dbReference type="PANTHER" id="PTHR44379">
    <property type="entry name" value="OXIDOREDUCTASE WITH IRON-SULFUR SUBUNIT"/>
    <property type="match status" value="1"/>
</dbReference>
<proteinExistence type="predicted"/>
<evidence type="ECO:0000313" key="7">
    <source>
        <dbReference type="EMBL" id="BBE30610.1"/>
    </source>
</evidence>
<dbReference type="EMBL" id="AP018712">
    <property type="protein sequence ID" value="BBE30610.1"/>
    <property type="molecule type" value="Genomic_DNA"/>
</dbReference>
<dbReference type="AlphaFoldDB" id="A0A7G1G2L4"/>
<dbReference type="Gene3D" id="1.10.150.120">
    <property type="entry name" value="[2Fe-2S]-binding domain"/>
    <property type="match status" value="1"/>
</dbReference>
<sequence length="151" mass="16412">MKINIKINNLNKTFNIDNYGISLLDLLRREGYKSVKKGCDTGTCGVCTVLLDGKPILSCSLLAIKANGHEVTTVEGVSEEAKIIAEYITAEGGDQCGFCGPGLVMAIMGLKNENLEINSESVKEYLAGNLCRCSGYEAQHRGIMKYLEVEK</sequence>
<accession>A0A7G1G2L4</accession>
<dbReference type="PROSITE" id="PS00197">
    <property type="entry name" value="2FE2S_FER_1"/>
    <property type="match status" value="1"/>
</dbReference>
<keyword evidence="4" id="KW-0408">Iron</keyword>
<dbReference type="InterPro" id="IPR006058">
    <property type="entry name" value="2Fe2S_fd_BS"/>
</dbReference>
<dbReference type="SUPFAM" id="SSF47741">
    <property type="entry name" value="CO dehydrogenase ISP C-domain like"/>
    <property type="match status" value="1"/>
</dbReference>
<evidence type="ECO:0000256" key="5">
    <source>
        <dbReference type="ARBA" id="ARBA00023014"/>
    </source>
</evidence>
<dbReference type="InterPro" id="IPR001041">
    <property type="entry name" value="2Fe-2S_ferredoxin-type"/>
</dbReference>
<keyword evidence="3" id="KW-0560">Oxidoreductase</keyword>
<protein>
    <submittedName>
        <fullName evidence="7">(2Fe-2S)-binding protein</fullName>
    </submittedName>
</protein>
<evidence type="ECO:0000256" key="3">
    <source>
        <dbReference type="ARBA" id="ARBA00023002"/>
    </source>
</evidence>
<keyword evidence="5" id="KW-0411">Iron-sulfur</keyword>
<dbReference type="PROSITE" id="PS51085">
    <property type="entry name" value="2FE2S_FER_2"/>
    <property type="match status" value="1"/>
</dbReference>
<evidence type="ECO:0000313" key="8">
    <source>
        <dbReference type="Proteomes" id="UP000516361"/>
    </source>
</evidence>